<keyword evidence="3" id="KW-0804">Transcription</keyword>
<dbReference type="InterPro" id="IPR011256">
    <property type="entry name" value="Reg_factor_effector_dom_sf"/>
</dbReference>
<dbReference type="Gene3D" id="1.10.10.60">
    <property type="entry name" value="Homeodomain-like"/>
    <property type="match status" value="2"/>
</dbReference>
<dbReference type="InterPro" id="IPR018062">
    <property type="entry name" value="HTH_AraC-typ_CS"/>
</dbReference>
<dbReference type="InterPro" id="IPR020449">
    <property type="entry name" value="Tscrpt_reg_AraC-type_HTH"/>
</dbReference>
<dbReference type="InterPro" id="IPR018060">
    <property type="entry name" value="HTH_AraC"/>
</dbReference>
<evidence type="ECO:0000256" key="2">
    <source>
        <dbReference type="ARBA" id="ARBA00023125"/>
    </source>
</evidence>
<dbReference type="RefSeq" id="WP_209869078.1">
    <property type="nucleotide sequence ID" value="NZ_JAGGLV010000001.1"/>
</dbReference>
<dbReference type="InterPro" id="IPR010499">
    <property type="entry name" value="AraC_E-bd"/>
</dbReference>
<reference evidence="5 6" key="1">
    <citation type="submission" date="2021-03" db="EMBL/GenBank/DDBJ databases">
        <title>Genomic Encyclopedia of Type Strains, Phase IV (KMG-IV): sequencing the most valuable type-strain genomes for metagenomic binning, comparative biology and taxonomic classification.</title>
        <authorList>
            <person name="Goeker M."/>
        </authorList>
    </citation>
    <scope>NUCLEOTIDE SEQUENCE [LARGE SCALE GENOMIC DNA]</scope>
    <source>
        <strain evidence="5 6">DSM 101953</strain>
    </source>
</reference>
<dbReference type="PROSITE" id="PS00041">
    <property type="entry name" value="HTH_ARAC_FAMILY_1"/>
    <property type="match status" value="1"/>
</dbReference>
<gene>
    <name evidence="5" type="ORF">J2Z70_000589</name>
</gene>
<comment type="caution">
    <text evidence="5">The sequence shown here is derived from an EMBL/GenBank/DDBJ whole genome shotgun (WGS) entry which is preliminary data.</text>
</comment>
<dbReference type="PANTHER" id="PTHR47504:SF5">
    <property type="entry name" value="RIGHT ORIGIN-BINDING PROTEIN"/>
    <property type="match status" value="1"/>
</dbReference>
<evidence type="ECO:0000313" key="5">
    <source>
        <dbReference type="EMBL" id="MBP2110450.1"/>
    </source>
</evidence>
<keyword evidence="1" id="KW-0805">Transcription regulation</keyword>
<evidence type="ECO:0000256" key="3">
    <source>
        <dbReference type="ARBA" id="ARBA00023163"/>
    </source>
</evidence>
<proteinExistence type="predicted"/>
<dbReference type="EMBL" id="JAGGLV010000001">
    <property type="protein sequence ID" value="MBP2110450.1"/>
    <property type="molecule type" value="Genomic_DNA"/>
</dbReference>
<dbReference type="Pfam" id="PF12833">
    <property type="entry name" value="HTH_18"/>
    <property type="match status" value="1"/>
</dbReference>
<dbReference type="SUPFAM" id="SSF46689">
    <property type="entry name" value="Homeodomain-like"/>
    <property type="match status" value="2"/>
</dbReference>
<evidence type="ECO:0000313" key="6">
    <source>
        <dbReference type="Proteomes" id="UP000773462"/>
    </source>
</evidence>
<accession>A0ABS4NK81</accession>
<evidence type="ECO:0000259" key="4">
    <source>
        <dbReference type="PROSITE" id="PS01124"/>
    </source>
</evidence>
<dbReference type="PANTHER" id="PTHR47504">
    <property type="entry name" value="RIGHT ORIGIN-BINDING PROTEIN"/>
    <property type="match status" value="1"/>
</dbReference>
<dbReference type="PROSITE" id="PS01124">
    <property type="entry name" value="HTH_ARAC_FAMILY_2"/>
    <property type="match status" value="1"/>
</dbReference>
<dbReference type="InterPro" id="IPR009057">
    <property type="entry name" value="Homeodomain-like_sf"/>
</dbReference>
<dbReference type="SUPFAM" id="SSF55136">
    <property type="entry name" value="Probable bacterial effector-binding domain"/>
    <property type="match status" value="1"/>
</dbReference>
<evidence type="ECO:0000256" key="1">
    <source>
        <dbReference type="ARBA" id="ARBA00023015"/>
    </source>
</evidence>
<organism evidence="5 6">
    <name type="scientific">Paenibacillus silagei</name>
    <dbReference type="NCBI Taxonomy" id="1670801"/>
    <lineage>
        <taxon>Bacteria</taxon>
        <taxon>Bacillati</taxon>
        <taxon>Bacillota</taxon>
        <taxon>Bacilli</taxon>
        <taxon>Bacillales</taxon>
        <taxon>Paenibacillaceae</taxon>
        <taxon>Paenibacillus</taxon>
    </lineage>
</organism>
<protein>
    <submittedName>
        <fullName evidence="5">AraC family transcriptional regulator</fullName>
    </submittedName>
</protein>
<dbReference type="PRINTS" id="PR00032">
    <property type="entry name" value="HTHARAC"/>
</dbReference>
<keyword evidence="6" id="KW-1185">Reference proteome</keyword>
<keyword evidence="2" id="KW-0238">DNA-binding</keyword>
<dbReference type="Pfam" id="PF06445">
    <property type="entry name" value="GyrI-like"/>
    <property type="match status" value="1"/>
</dbReference>
<feature type="domain" description="HTH araC/xylS-type" evidence="4">
    <location>
        <begin position="8"/>
        <end position="106"/>
    </location>
</feature>
<dbReference type="InterPro" id="IPR029442">
    <property type="entry name" value="GyrI-like"/>
</dbReference>
<dbReference type="Gene3D" id="3.20.80.10">
    <property type="entry name" value="Regulatory factor, effector binding domain"/>
    <property type="match status" value="1"/>
</dbReference>
<name>A0ABS4NK81_9BACL</name>
<dbReference type="InterPro" id="IPR050959">
    <property type="entry name" value="MarA-like"/>
</dbReference>
<dbReference type="Proteomes" id="UP000773462">
    <property type="component" value="Unassembled WGS sequence"/>
</dbReference>
<dbReference type="SMART" id="SM00871">
    <property type="entry name" value="AraC_E_bind"/>
    <property type="match status" value="1"/>
</dbReference>
<dbReference type="SMART" id="SM00342">
    <property type="entry name" value="HTH_ARAC"/>
    <property type="match status" value="1"/>
</dbReference>
<sequence length="282" mass="32235">MDWLNRFNSAIDYIESNLDNEINYSYAAKIACCSEFHFSRMFSSLANVTLAEYIRRRRLTKAAFEVQKHSAKITDISMKYGYSSPDAFTRAFRQLHGVTPASVRESNVQLKAYPRMSFQITIKGVTEMEYRIENIDCNLRFAVKRETVKTEDAFNTVPQLWATAQSNGFLQKLIDMSWENPKCQLEGLLGIFGKDAAIKEDTFDLLMGCRYDGNIPNDMEELILPPSVFAVFPNDNVNAGQRLYTEWLPTSGYELANLPCIENFLAPGDKIEQELWVPIIAK</sequence>